<dbReference type="OrthoDB" id="534815at2759"/>
<comment type="similarity">
    <text evidence="3">Belongs to the WD repeat WDR12/YTM1 family.</text>
</comment>
<dbReference type="PROSITE" id="PS00678">
    <property type="entry name" value="WD_REPEATS_1"/>
    <property type="match status" value="2"/>
</dbReference>
<gene>
    <name evidence="3" type="primary">YTM1</name>
    <name evidence="7" type="ORF">K402DRAFT_447537</name>
</gene>
<dbReference type="Gene3D" id="1.10.357.150">
    <property type="match status" value="1"/>
</dbReference>
<feature type="compositionally biased region" description="Acidic residues" evidence="5">
    <location>
        <begin position="428"/>
        <end position="441"/>
    </location>
</feature>
<comment type="subcellular location">
    <subcellularLocation>
        <location evidence="3">Nucleus</location>
        <location evidence="3">Nucleolus</location>
    </subcellularLocation>
    <subcellularLocation>
        <location evidence="3">Nucleus</location>
        <location evidence="3">Nucleoplasm</location>
    </subcellularLocation>
</comment>
<dbReference type="InterPro" id="IPR046362">
    <property type="entry name" value="Zw10/DSL1_C_sf"/>
</dbReference>
<evidence type="ECO:0000256" key="5">
    <source>
        <dbReference type="SAM" id="MobiDB-lite"/>
    </source>
</evidence>
<dbReference type="PRINTS" id="PR00320">
    <property type="entry name" value="GPROTEINBRPT"/>
</dbReference>
<dbReference type="EMBL" id="ML977167">
    <property type="protein sequence ID" value="KAF1984495.1"/>
    <property type="molecule type" value="Genomic_DNA"/>
</dbReference>
<dbReference type="InterPro" id="IPR015943">
    <property type="entry name" value="WD40/YVTN_repeat-like_dom_sf"/>
</dbReference>
<comment type="function">
    <text evidence="3">Component of the NOP7 complex, which is required for maturation of the 25S and 5.8S ribosomal RNAs and formation of the 60S ribosome.</text>
</comment>
<dbReference type="InterPro" id="IPR019775">
    <property type="entry name" value="WD40_repeat_CS"/>
</dbReference>
<evidence type="ECO:0000256" key="2">
    <source>
        <dbReference type="ARBA" id="ARBA00022737"/>
    </source>
</evidence>
<sequence length="1305" mass="141972">MPSPNQHEDLAQAVLQSVELGAYPESEHVASAELPPEGLSVLLEAVGEARDEVKAEIRSLSRGAAPDIDGWIVQAKQLQADIQRSRVTANEIVRQAQSGEELRAQVDDAESKVALLQGEMAFNESLTATLEHMRTVSSILDTAQEAAVEDQIILALERLAEADKAMRCLDAFEESRFAGILQDRASQFRSALEEIVIECWNAIVKVDPTDHKITIKGETQRSLTIKVETIVEAMSTLGTFDKALDRLLSDFNAIIIKPRLAVSKHRALHSVSIAGDVIQTNGHQEDLSNKTALEDTQKIIDYISTRLPPDVAVALSEKLMPALEGLLISAWLEPSVPSSLEGVEDFQQLLDRVQKITDYVADVEWTGGNKLLEWVDQAPRAWLAKRKEVALSAIRRACAKGVIGRRTAERVETQVISKEDPIIATDQEQNEEWDADWEEERGAEASQNAEISPAKHESDSADADDVADASAWGMEDEDADTEVNPPKETNGGANTTNEDEGDAWDNWGDEQPSKEQAVKQASLTASELGDTTDKHKVNGTFEHKVTLKETYTVTAIPEGIMDLISVVVSDGIALTQPNYSESAIAPAAAGLYSIPSLLLAMYRATTTHYCDTVVAGNMYVYNDCLHLAEQLHTFIGKQREKDAESDLTQSLRPSSRLRLDADIKHLESFGKRAYGKEMESQRTILRDLLDGAQGFANCTVPPFAGECDSAVAITVDRVREVHRQWFDVLSRSALLQSLGSLVSTLAEKIIADVKDMSDIAEEESKKLRGYCNQVSKLSDLFLQDSPDGQEARDMTAVYTPDWFRFQYLSEILDSSLADIKFMWLEGGLQLEFGAEEIVELIEALFAESLRRYALSSLVNSLLDTPRPVPFEFLINGQFLRTSIDDFLTANGISAEAQLDVEYVRALVPPVHVTSFEQDAWVSSVDVLSRSSEAVAWARGGESPMAGQERILAGGYDGLFRVWSMSSDVLATSASAGEGGHTAAIKSVKWLAPSKLVTGSLDRTIRLWNYSESGGETSPTLTPTLELYGHKSGIDSVAVDTPSSRILSASGDNSIGLWSTQKYDAPEAPKNLLPSASAIANKRRKLNKTSSRTVPQRGPLSLLSAHTAPVSSAIFNPNDPTVAYSASWDHTLRTWDLPTSTLVDTRTTSHPLLSLAAMPGVNLLATGTSARHITLIDPRASATTVAAMTLRGHNNAVVDLAVDPRSPCGLVSASHDGTSRIWDIRSVRTRGVGEGGVQGQIGESVYVIEREARAGKEGKRIVAGDGVKVFGVCWDRDVGIVSVGEDKKVQINRGEGLGAGLIEGGR</sequence>
<dbReference type="Pfam" id="PF00400">
    <property type="entry name" value="WD40"/>
    <property type="match status" value="4"/>
</dbReference>
<evidence type="ECO:0000259" key="6">
    <source>
        <dbReference type="Pfam" id="PF22766"/>
    </source>
</evidence>
<dbReference type="SUPFAM" id="SSF50978">
    <property type="entry name" value="WD40 repeat-like"/>
    <property type="match status" value="1"/>
</dbReference>
<keyword evidence="3" id="KW-0539">Nucleus</keyword>
<feature type="repeat" description="WD" evidence="4">
    <location>
        <begin position="1189"/>
        <end position="1231"/>
    </location>
</feature>
<dbReference type="GO" id="GO:0006888">
    <property type="term" value="P:endoplasmic reticulum to Golgi vesicle-mediated transport"/>
    <property type="evidence" value="ECO:0007669"/>
    <property type="project" value="TreeGrafter"/>
</dbReference>
<feature type="repeat" description="WD" evidence="4">
    <location>
        <begin position="1102"/>
        <end position="1144"/>
    </location>
</feature>
<dbReference type="PANTHER" id="PTHR12205:SF0">
    <property type="entry name" value="CENTROMERE_KINETOCHORE PROTEIN ZW10 HOMOLOG"/>
    <property type="match status" value="1"/>
</dbReference>
<accession>A0A6G1GU92</accession>
<dbReference type="HAMAP" id="MF_03029">
    <property type="entry name" value="WDR12"/>
    <property type="match status" value="1"/>
</dbReference>
<feature type="repeat" description="WD" evidence="4">
    <location>
        <begin position="1026"/>
        <end position="1067"/>
    </location>
</feature>
<dbReference type="GO" id="GO:0000463">
    <property type="term" value="P:maturation of LSU-rRNA from tricistronic rRNA transcript (SSU-rRNA, 5.8S rRNA, LSU-rRNA)"/>
    <property type="evidence" value="ECO:0007669"/>
    <property type="project" value="UniProtKB-UniRule"/>
</dbReference>
<evidence type="ECO:0000313" key="8">
    <source>
        <dbReference type="Proteomes" id="UP000800041"/>
    </source>
</evidence>
<dbReference type="InterPro" id="IPR020472">
    <property type="entry name" value="WD40_PAC1"/>
</dbReference>
<dbReference type="CDD" id="cd00200">
    <property type="entry name" value="WD40"/>
    <property type="match status" value="1"/>
</dbReference>
<dbReference type="GO" id="GO:0043021">
    <property type="term" value="F:ribonucleoprotein complex binding"/>
    <property type="evidence" value="ECO:0007669"/>
    <property type="project" value="UniProtKB-UniRule"/>
</dbReference>
<dbReference type="InterPro" id="IPR028599">
    <property type="entry name" value="WDR12/Ytm1"/>
</dbReference>
<dbReference type="GO" id="GO:0030687">
    <property type="term" value="C:preribosome, large subunit precursor"/>
    <property type="evidence" value="ECO:0007669"/>
    <property type="project" value="UniProtKB-UniRule"/>
</dbReference>
<dbReference type="PROSITE" id="PS50294">
    <property type="entry name" value="WD_REPEATS_REGION"/>
    <property type="match status" value="4"/>
</dbReference>
<dbReference type="PROSITE" id="PS50082">
    <property type="entry name" value="WD_REPEATS_2"/>
    <property type="match status" value="4"/>
</dbReference>
<comment type="subunit">
    <text evidence="3">Component of the NOP7 complex, composed of ERB1, NOP7 and YTM1. Within the NOP7 complex ERB1 appears to interact directly with NOP7 and YTM1. The NOP7 complex also associates with the 66S pre-ribosome.</text>
</comment>
<keyword evidence="3" id="KW-0690">Ribosome biogenesis</keyword>
<dbReference type="PANTHER" id="PTHR12205">
    <property type="entry name" value="CENTROMERE/KINETOCHORE PROTEIN ZW10"/>
    <property type="match status" value="1"/>
</dbReference>
<dbReference type="GO" id="GO:1990423">
    <property type="term" value="C:RZZ complex"/>
    <property type="evidence" value="ECO:0007669"/>
    <property type="project" value="TreeGrafter"/>
</dbReference>
<keyword evidence="3" id="KW-0698">rRNA processing</keyword>
<proteinExistence type="inferred from homology"/>
<dbReference type="Pfam" id="PF22766">
    <property type="entry name" value="ZW10_C2"/>
    <property type="match status" value="1"/>
</dbReference>
<keyword evidence="1 4" id="KW-0853">WD repeat</keyword>
<feature type="region of interest" description="Disordered" evidence="5">
    <location>
        <begin position="419"/>
        <end position="521"/>
    </location>
</feature>
<dbReference type="GO" id="GO:0000466">
    <property type="term" value="P:maturation of 5.8S rRNA from tricistronic rRNA transcript (SSU-rRNA, 5.8S rRNA, LSU-rRNA)"/>
    <property type="evidence" value="ECO:0007669"/>
    <property type="project" value="UniProtKB-UniRule"/>
</dbReference>
<dbReference type="Proteomes" id="UP000800041">
    <property type="component" value="Unassembled WGS sequence"/>
</dbReference>
<dbReference type="GO" id="GO:0005730">
    <property type="term" value="C:nucleolus"/>
    <property type="evidence" value="ECO:0007669"/>
    <property type="project" value="UniProtKB-SubCell"/>
</dbReference>
<keyword evidence="2" id="KW-0677">Repeat</keyword>
<organism evidence="7 8">
    <name type="scientific">Aulographum hederae CBS 113979</name>
    <dbReference type="NCBI Taxonomy" id="1176131"/>
    <lineage>
        <taxon>Eukaryota</taxon>
        <taxon>Fungi</taxon>
        <taxon>Dikarya</taxon>
        <taxon>Ascomycota</taxon>
        <taxon>Pezizomycotina</taxon>
        <taxon>Dothideomycetes</taxon>
        <taxon>Pleosporomycetidae</taxon>
        <taxon>Aulographales</taxon>
        <taxon>Aulographaceae</taxon>
    </lineage>
</organism>
<dbReference type="GO" id="GO:0007094">
    <property type="term" value="P:mitotic spindle assembly checkpoint signaling"/>
    <property type="evidence" value="ECO:0007669"/>
    <property type="project" value="TreeGrafter"/>
</dbReference>
<protein>
    <recommendedName>
        <fullName evidence="3">Ribosome biogenesis protein YTM1</fullName>
    </recommendedName>
</protein>
<feature type="domain" description="ZW10 C-terminal helical" evidence="6">
    <location>
        <begin position="711"/>
        <end position="853"/>
    </location>
</feature>
<dbReference type="InterPro" id="IPR036322">
    <property type="entry name" value="WD40_repeat_dom_sf"/>
</dbReference>
<evidence type="ECO:0000256" key="4">
    <source>
        <dbReference type="PROSITE-ProRule" id="PRU00221"/>
    </source>
</evidence>
<evidence type="ECO:0000313" key="7">
    <source>
        <dbReference type="EMBL" id="KAF1984495.1"/>
    </source>
</evidence>
<dbReference type="SMART" id="SM00320">
    <property type="entry name" value="WD40"/>
    <property type="match status" value="7"/>
</dbReference>
<name>A0A6G1GU92_9PEZI</name>
<dbReference type="GO" id="GO:0005654">
    <property type="term" value="C:nucleoplasm"/>
    <property type="evidence" value="ECO:0007669"/>
    <property type="project" value="UniProtKB-SubCell"/>
</dbReference>
<dbReference type="Gene3D" id="2.130.10.10">
    <property type="entry name" value="YVTN repeat-like/Quinoprotein amine dehydrogenase"/>
    <property type="match status" value="1"/>
</dbReference>
<keyword evidence="8" id="KW-1185">Reference proteome</keyword>
<feature type="repeat" description="WD" evidence="4">
    <location>
        <begin position="977"/>
        <end position="1017"/>
    </location>
</feature>
<dbReference type="GO" id="GO:0005737">
    <property type="term" value="C:cytoplasm"/>
    <property type="evidence" value="ECO:0007669"/>
    <property type="project" value="GOC"/>
</dbReference>
<evidence type="ECO:0000256" key="1">
    <source>
        <dbReference type="ARBA" id="ARBA00022574"/>
    </source>
</evidence>
<reference evidence="7" key="1">
    <citation type="journal article" date="2020" name="Stud. Mycol.">
        <title>101 Dothideomycetes genomes: a test case for predicting lifestyles and emergence of pathogens.</title>
        <authorList>
            <person name="Haridas S."/>
            <person name="Albert R."/>
            <person name="Binder M."/>
            <person name="Bloem J."/>
            <person name="Labutti K."/>
            <person name="Salamov A."/>
            <person name="Andreopoulos B."/>
            <person name="Baker S."/>
            <person name="Barry K."/>
            <person name="Bills G."/>
            <person name="Bluhm B."/>
            <person name="Cannon C."/>
            <person name="Castanera R."/>
            <person name="Culley D."/>
            <person name="Daum C."/>
            <person name="Ezra D."/>
            <person name="Gonzalez J."/>
            <person name="Henrissat B."/>
            <person name="Kuo A."/>
            <person name="Liang C."/>
            <person name="Lipzen A."/>
            <person name="Lutzoni F."/>
            <person name="Magnuson J."/>
            <person name="Mondo S."/>
            <person name="Nolan M."/>
            <person name="Ohm R."/>
            <person name="Pangilinan J."/>
            <person name="Park H.-J."/>
            <person name="Ramirez L."/>
            <person name="Alfaro M."/>
            <person name="Sun H."/>
            <person name="Tritt A."/>
            <person name="Yoshinaga Y."/>
            <person name="Zwiers L.-H."/>
            <person name="Turgeon B."/>
            <person name="Goodwin S."/>
            <person name="Spatafora J."/>
            <person name="Crous P."/>
            <person name="Grigoriev I."/>
        </authorList>
    </citation>
    <scope>NUCLEOTIDE SEQUENCE</scope>
    <source>
        <strain evidence="7">CBS 113979</strain>
    </source>
</reference>
<dbReference type="InterPro" id="IPR055148">
    <property type="entry name" value="ZW10_C_2"/>
</dbReference>
<evidence type="ECO:0000256" key="3">
    <source>
        <dbReference type="HAMAP-Rule" id="MF_03029"/>
    </source>
</evidence>
<dbReference type="InterPro" id="IPR001680">
    <property type="entry name" value="WD40_rpt"/>
</dbReference>